<evidence type="ECO:0000256" key="1">
    <source>
        <dbReference type="ARBA" id="ARBA00009995"/>
    </source>
</evidence>
<dbReference type="Gene3D" id="3.40.50.2000">
    <property type="entry name" value="Glycogen Phosphorylase B"/>
    <property type="match status" value="1"/>
</dbReference>
<dbReference type="OrthoDB" id="5835829at2759"/>
<comment type="caution">
    <text evidence="3">The sequence shown here is derived from an EMBL/GenBank/DDBJ whole genome shotgun (WGS) entry which is preliminary data.</text>
</comment>
<dbReference type="GO" id="GO:0008194">
    <property type="term" value="F:UDP-glycosyltransferase activity"/>
    <property type="evidence" value="ECO:0007669"/>
    <property type="project" value="UniProtKB-ARBA"/>
</dbReference>
<dbReference type="EMBL" id="VAHF01000002">
    <property type="protein sequence ID" value="TXG70278.1"/>
    <property type="molecule type" value="Genomic_DNA"/>
</dbReference>
<keyword evidence="4" id="KW-1185">Reference proteome</keyword>
<feature type="domain" description="Glycosyltransferase N-terminal" evidence="2">
    <location>
        <begin position="32"/>
        <end position="91"/>
    </location>
</feature>
<accession>A0A5C7IMG3</accession>
<dbReference type="InterPro" id="IPR058980">
    <property type="entry name" value="Glyco_transf_N"/>
</dbReference>
<evidence type="ECO:0000313" key="3">
    <source>
        <dbReference type="EMBL" id="TXG70278.1"/>
    </source>
</evidence>
<dbReference type="AlphaFoldDB" id="A0A5C7IMG3"/>
<evidence type="ECO:0000313" key="4">
    <source>
        <dbReference type="Proteomes" id="UP000323000"/>
    </source>
</evidence>
<dbReference type="SUPFAM" id="SSF53756">
    <property type="entry name" value="UDP-Glycosyltransferase/glycogen phosphorylase"/>
    <property type="match status" value="1"/>
</dbReference>
<dbReference type="GO" id="GO:1901135">
    <property type="term" value="P:carbohydrate derivative metabolic process"/>
    <property type="evidence" value="ECO:0007669"/>
    <property type="project" value="UniProtKB-ARBA"/>
</dbReference>
<proteinExistence type="inferred from homology"/>
<dbReference type="Proteomes" id="UP000323000">
    <property type="component" value="Chromosome 2"/>
</dbReference>
<dbReference type="PANTHER" id="PTHR48044">
    <property type="entry name" value="GLYCOSYLTRANSFERASE"/>
    <property type="match status" value="1"/>
</dbReference>
<name>A0A5C7IMG3_9ROSI</name>
<comment type="similarity">
    <text evidence="1">Belongs to the UDP-glycosyltransferase family.</text>
</comment>
<protein>
    <recommendedName>
        <fullName evidence="2">Glycosyltransferase N-terminal domain-containing protein</fullName>
    </recommendedName>
</protein>
<dbReference type="Pfam" id="PF26168">
    <property type="entry name" value="Glyco_transf_N"/>
    <property type="match status" value="1"/>
</dbReference>
<gene>
    <name evidence="3" type="ORF">EZV62_005213</name>
</gene>
<evidence type="ECO:0000259" key="2">
    <source>
        <dbReference type="Pfam" id="PF26168"/>
    </source>
</evidence>
<dbReference type="PANTHER" id="PTHR48044:SF22">
    <property type="entry name" value="GLYCOSYLTRANSFERASE"/>
    <property type="match status" value="1"/>
</dbReference>
<organism evidence="3 4">
    <name type="scientific">Acer yangbiense</name>
    <dbReference type="NCBI Taxonomy" id="1000413"/>
    <lineage>
        <taxon>Eukaryota</taxon>
        <taxon>Viridiplantae</taxon>
        <taxon>Streptophyta</taxon>
        <taxon>Embryophyta</taxon>
        <taxon>Tracheophyta</taxon>
        <taxon>Spermatophyta</taxon>
        <taxon>Magnoliopsida</taxon>
        <taxon>eudicotyledons</taxon>
        <taxon>Gunneridae</taxon>
        <taxon>Pentapetalae</taxon>
        <taxon>rosids</taxon>
        <taxon>malvids</taxon>
        <taxon>Sapindales</taxon>
        <taxon>Sapindaceae</taxon>
        <taxon>Hippocastanoideae</taxon>
        <taxon>Acereae</taxon>
        <taxon>Acer</taxon>
    </lineage>
</organism>
<reference evidence="4" key="1">
    <citation type="journal article" date="2019" name="Gigascience">
        <title>De novo genome assembly of the endangered Acer yangbiense, a plant species with extremely small populations endemic to Yunnan Province, China.</title>
        <authorList>
            <person name="Yang J."/>
            <person name="Wariss H.M."/>
            <person name="Tao L."/>
            <person name="Zhang R."/>
            <person name="Yun Q."/>
            <person name="Hollingsworth P."/>
            <person name="Dao Z."/>
            <person name="Luo G."/>
            <person name="Guo H."/>
            <person name="Ma Y."/>
            <person name="Sun W."/>
        </authorList>
    </citation>
    <scope>NUCLEOTIDE SEQUENCE [LARGE SCALE GENOMIC DNA]</scope>
    <source>
        <strain evidence="4">cv. Malutang</strain>
    </source>
</reference>
<sequence length="137" mass="15910">MLSIQFQSSFSFFDLWEALGKPFQIEAKVVPNELPSLDGCVPFEVLHFVFNQREFLKFRVGDLINTSRSMEDTYIDLLEKIFGNKKYWVVRTINSVTICIKHRNSNSRDKCLSWLDNQAPKSIIYIAFGTITSMTDE</sequence>